<protein>
    <submittedName>
        <fullName evidence="5">Uncharacterized protein LOC116295410</fullName>
    </submittedName>
</protein>
<sequence>MKENQEARRVFIPWFALFISLACIACLVHVQWTLYTHREQIGFLMKQNEELRDLKQQLLEQNKQTKVTFPFSVICGAINFELLSLTGFLISTILSLPGNEKYLKALSRLLSPVLKNPSTSRWVRCWHAATDGWDVTKTFHPQCDGKGPAVTIVRVGSYVFGGYTEMSWHSNGHYFSSTKSFLFSLFNVKGFNPIKLPLTGNNNKYAVYWGKGYGPTFGNGHDLYISNHASSNTGSYTTLITYKLPPGCSYNKKCIFFTGSSSFTPSDIEVFYEIS</sequence>
<dbReference type="InParanoid" id="A0A6P8I2I6"/>
<accession>A0A6P8I2I6</accession>
<dbReference type="SMART" id="SM00584">
    <property type="entry name" value="TLDc"/>
    <property type="match status" value="1"/>
</dbReference>
<keyword evidence="2" id="KW-0812">Transmembrane</keyword>
<keyword evidence="2" id="KW-0472">Membrane</keyword>
<dbReference type="RefSeq" id="XP_031559065.1">
    <property type="nucleotide sequence ID" value="XM_031703205.1"/>
</dbReference>
<feature type="coiled-coil region" evidence="1">
    <location>
        <begin position="41"/>
        <end position="68"/>
    </location>
</feature>
<evidence type="ECO:0000256" key="2">
    <source>
        <dbReference type="SAM" id="Phobius"/>
    </source>
</evidence>
<dbReference type="Proteomes" id="UP000515163">
    <property type="component" value="Unplaced"/>
</dbReference>
<feature type="domain" description="TLDc" evidence="3">
    <location>
        <begin position="92"/>
        <end position="274"/>
    </location>
</feature>
<dbReference type="InterPro" id="IPR006571">
    <property type="entry name" value="TLDc_dom"/>
</dbReference>
<keyword evidence="1" id="KW-0175">Coiled coil</keyword>
<reference evidence="5" key="1">
    <citation type="submission" date="2025-08" db="UniProtKB">
        <authorList>
            <consortium name="RefSeq"/>
        </authorList>
    </citation>
    <scope>IDENTIFICATION</scope>
    <source>
        <tissue evidence="5">Tentacle</tissue>
    </source>
</reference>
<dbReference type="Pfam" id="PF07534">
    <property type="entry name" value="TLD"/>
    <property type="match status" value="1"/>
</dbReference>
<dbReference type="OrthoDB" id="5953547at2759"/>
<gene>
    <name evidence="5" type="primary">LOC116295410</name>
</gene>
<evidence type="ECO:0000256" key="1">
    <source>
        <dbReference type="SAM" id="Coils"/>
    </source>
</evidence>
<keyword evidence="2" id="KW-1133">Transmembrane helix</keyword>
<proteinExistence type="predicted"/>
<evidence type="ECO:0000313" key="5">
    <source>
        <dbReference type="RefSeq" id="XP_031559065.1"/>
    </source>
</evidence>
<dbReference type="GeneID" id="116295410"/>
<dbReference type="AlphaFoldDB" id="A0A6P8I2I6"/>
<organism evidence="4 5">
    <name type="scientific">Actinia tenebrosa</name>
    <name type="common">Australian red waratah sea anemone</name>
    <dbReference type="NCBI Taxonomy" id="6105"/>
    <lineage>
        <taxon>Eukaryota</taxon>
        <taxon>Metazoa</taxon>
        <taxon>Cnidaria</taxon>
        <taxon>Anthozoa</taxon>
        <taxon>Hexacorallia</taxon>
        <taxon>Actiniaria</taxon>
        <taxon>Actiniidae</taxon>
        <taxon>Actinia</taxon>
    </lineage>
</organism>
<evidence type="ECO:0000313" key="4">
    <source>
        <dbReference type="Proteomes" id="UP000515163"/>
    </source>
</evidence>
<name>A0A6P8I2I6_ACTTE</name>
<dbReference type="PROSITE" id="PS51886">
    <property type="entry name" value="TLDC"/>
    <property type="match status" value="1"/>
</dbReference>
<keyword evidence="4" id="KW-1185">Reference proteome</keyword>
<dbReference type="KEGG" id="aten:116295410"/>
<feature type="transmembrane region" description="Helical" evidence="2">
    <location>
        <begin position="12"/>
        <end position="35"/>
    </location>
</feature>
<dbReference type="PROSITE" id="PS51257">
    <property type="entry name" value="PROKAR_LIPOPROTEIN"/>
    <property type="match status" value="1"/>
</dbReference>
<evidence type="ECO:0000259" key="3">
    <source>
        <dbReference type="PROSITE" id="PS51886"/>
    </source>
</evidence>